<evidence type="ECO:0000256" key="1">
    <source>
        <dbReference type="ARBA" id="ARBA00004651"/>
    </source>
</evidence>
<dbReference type="PANTHER" id="PTHR30529:SF1">
    <property type="entry name" value="CYTOCHROME B561 HOMOLOG 2"/>
    <property type="match status" value="1"/>
</dbReference>
<keyword evidence="9" id="KW-0408">Iron</keyword>
<accession>A0ABY3PNA1</accession>
<evidence type="ECO:0000256" key="3">
    <source>
        <dbReference type="ARBA" id="ARBA00022475"/>
    </source>
</evidence>
<sequence length="174" mass="19327">MAASRSAARNWLWVVHWVMAISFVILFATGMIMTELPREVAYRPSLYSFHKSMGVLILFLVGARILVMIRSLAPARPKNWLPVAALHTALYTFMVVVPLSGYFYSNTAGREVALFGIPMPTLFGENKALADAAGEAHGWIAYLFASLIAVHLLAQRKYILGAWKRLSRRMTAGA</sequence>
<dbReference type="PANTHER" id="PTHR30529">
    <property type="entry name" value="CYTOCHROME B561"/>
    <property type="match status" value="1"/>
</dbReference>
<evidence type="ECO:0000256" key="8">
    <source>
        <dbReference type="ARBA" id="ARBA00022989"/>
    </source>
</evidence>
<dbReference type="InterPro" id="IPR052168">
    <property type="entry name" value="Cytochrome_b561_oxidase"/>
</dbReference>
<feature type="transmembrane region" description="Helical" evidence="12">
    <location>
        <begin position="80"/>
        <end position="104"/>
    </location>
</feature>
<evidence type="ECO:0000313" key="14">
    <source>
        <dbReference type="EMBL" id="UFP94882.1"/>
    </source>
</evidence>
<keyword evidence="15" id="KW-1185">Reference proteome</keyword>
<feature type="transmembrane region" description="Helical" evidence="12">
    <location>
        <begin position="139"/>
        <end position="160"/>
    </location>
</feature>
<reference evidence="14 15" key="1">
    <citation type="journal article" date="2021" name="Genome Biol. Evol.">
        <title>Complete Genome Sequencing of a Novel Gloeobacter Species from a Waterfall Cave in Mexico.</title>
        <authorList>
            <person name="Saw J.H."/>
            <person name="Cardona T."/>
            <person name="Montejano G."/>
        </authorList>
    </citation>
    <scope>NUCLEOTIDE SEQUENCE [LARGE SCALE GENOMIC DNA]</scope>
    <source>
        <strain evidence="14">MG652769</strain>
    </source>
</reference>
<dbReference type="Proteomes" id="UP001054846">
    <property type="component" value="Chromosome"/>
</dbReference>
<dbReference type="EMBL" id="CP063845">
    <property type="protein sequence ID" value="UFP94882.1"/>
    <property type="molecule type" value="Genomic_DNA"/>
</dbReference>
<feature type="domain" description="Cytochrome b561 bacterial/Ni-hydrogenase" evidence="13">
    <location>
        <begin position="12"/>
        <end position="171"/>
    </location>
</feature>
<keyword evidence="5 12" id="KW-0812">Transmembrane</keyword>
<evidence type="ECO:0000256" key="11">
    <source>
        <dbReference type="ARBA" id="ARBA00037975"/>
    </source>
</evidence>
<dbReference type="Pfam" id="PF01292">
    <property type="entry name" value="Ni_hydr_CYTB"/>
    <property type="match status" value="1"/>
</dbReference>
<keyword evidence="6" id="KW-0479">Metal-binding</keyword>
<feature type="transmembrane region" description="Helical" evidence="12">
    <location>
        <begin position="53"/>
        <end position="73"/>
    </location>
</feature>
<evidence type="ECO:0000256" key="10">
    <source>
        <dbReference type="ARBA" id="ARBA00023136"/>
    </source>
</evidence>
<evidence type="ECO:0000256" key="12">
    <source>
        <dbReference type="SAM" id="Phobius"/>
    </source>
</evidence>
<evidence type="ECO:0000259" key="13">
    <source>
        <dbReference type="Pfam" id="PF01292"/>
    </source>
</evidence>
<gene>
    <name evidence="14" type="ORF">ISF26_01130</name>
</gene>
<keyword evidence="2" id="KW-0813">Transport</keyword>
<protein>
    <submittedName>
        <fullName evidence="14">Cytochrome b</fullName>
    </submittedName>
</protein>
<keyword evidence="3" id="KW-1003">Cell membrane</keyword>
<keyword evidence="8 12" id="KW-1133">Transmembrane helix</keyword>
<evidence type="ECO:0000256" key="9">
    <source>
        <dbReference type="ARBA" id="ARBA00023004"/>
    </source>
</evidence>
<feature type="transmembrane region" description="Helical" evidence="12">
    <location>
        <begin position="12"/>
        <end position="33"/>
    </location>
</feature>
<evidence type="ECO:0000256" key="2">
    <source>
        <dbReference type="ARBA" id="ARBA00022448"/>
    </source>
</evidence>
<dbReference type="InterPro" id="IPR016174">
    <property type="entry name" value="Di-haem_cyt_TM"/>
</dbReference>
<comment type="similarity">
    <text evidence="11">Belongs to the cytochrome b561 family.</text>
</comment>
<comment type="subcellular location">
    <subcellularLocation>
        <location evidence="1">Cell membrane</location>
        <topology evidence="1">Multi-pass membrane protein</topology>
    </subcellularLocation>
</comment>
<dbReference type="RefSeq" id="WP_230841947.1">
    <property type="nucleotide sequence ID" value="NZ_CP063845.1"/>
</dbReference>
<evidence type="ECO:0000256" key="5">
    <source>
        <dbReference type="ARBA" id="ARBA00022692"/>
    </source>
</evidence>
<keyword evidence="10 12" id="KW-0472">Membrane</keyword>
<keyword evidence="7" id="KW-0249">Electron transport</keyword>
<organism evidence="14 15">
    <name type="scientific">Gloeobacter morelensis MG652769</name>
    <dbReference type="NCBI Taxonomy" id="2781736"/>
    <lineage>
        <taxon>Bacteria</taxon>
        <taxon>Bacillati</taxon>
        <taxon>Cyanobacteriota</taxon>
        <taxon>Cyanophyceae</taxon>
        <taxon>Gloeobacterales</taxon>
        <taxon>Gloeobacteraceae</taxon>
        <taxon>Gloeobacter</taxon>
        <taxon>Gloeobacter morelensis</taxon>
    </lineage>
</organism>
<dbReference type="InterPro" id="IPR011577">
    <property type="entry name" value="Cyt_b561_bac/Ni-Hgenase"/>
</dbReference>
<name>A0ABY3PNA1_9CYAN</name>
<proteinExistence type="inferred from homology"/>
<evidence type="ECO:0000313" key="15">
    <source>
        <dbReference type="Proteomes" id="UP001054846"/>
    </source>
</evidence>
<dbReference type="Gene3D" id="1.20.950.20">
    <property type="entry name" value="Transmembrane di-heme cytochromes, Chain C"/>
    <property type="match status" value="1"/>
</dbReference>
<evidence type="ECO:0000256" key="6">
    <source>
        <dbReference type="ARBA" id="ARBA00022723"/>
    </source>
</evidence>
<keyword evidence="4" id="KW-0349">Heme</keyword>
<evidence type="ECO:0000256" key="7">
    <source>
        <dbReference type="ARBA" id="ARBA00022982"/>
    </source>
</evidence>
<evidence type="ECO:0000256" key="4">
    <source>
        <dbReference type="ARBA" id="ARBA00022617"/>
    </source>
</evidence>
<dbReference type="SUPFAM" id="SSF81342">
    <property type="entry name" value="Transmembrane di-heme cytochromes"/>
    <property type="match status" value="1"/>
</dbReference>